<dbReference type="PROSITE" id="PS50974">
    <property type="entry name" value="ADOMET_ACTIVATION"/>
    <property type="match status" value="1"/>
</dbReference>
<dbReference type="SUPFAM" id="SSF51717">
    <property type="entry name" value="Dihydropteroate synthetase-like"/>
    <property type="match status" value="1"/>
</dbReference>
<evidence type="ECO:0000256" key="4">
    <source>
        <dbReference type="ARBA" id="ARBA00005178"/>
    </source>
</evidence>
<dbReference type="Gene3D" id="3.10.196.10">
    <property type="entry name" value="Vitamin B12-dependent methionine synthase, activation domain"/>
    <property type="match status" value="1"/>
</dbReference>
<dbReference type="AlphaFoldDB" id="A0A363D3M8"/>
<dbReference type="FunFam" id="3.20.20.330:FF:000001">
    <property type="entry name" value="Methionine synthase"/>
    <property type="match status" value="1"/>
</dbReference>
<evidence type="ECO:0000256" key="23">
    <source>
        <dbReference type="PROSITE-ProRule" id="PRU00333"/>
    </source>
</evidence>
<comment type="pathway">
    <text evidence="4 20">Amino-acid biosynthesis; L-methionine biosynthesis via de novo pathway; L-methionine from L-homocysteine (MetH route): step 1/1.</text>
</comment>
<dbReference type="EC" id="2.1.1.13" evidence="6 19"/>
<comment type="caution">
    <text evidence="29">The sequence shown here is derived from an EMBL/GenBank/DDBJ whole genome shotgun (WGS) entry which is preliminary data.</text>
</comment>
<dbReference type="Gene3D" id="3.40.50.280">
    <property type="entry name" value="Cobalamin-binding domain"/>
    <property type="match status" value="1"/>
</dbReference>
<dbReference type="InterPro" id="IPR004223">
    <property type="entry name" value="VitB12-dep_Met_synth_activ_dom"/>
</dbReference>
<dbReference type="GO" id="GO:0008270">
    <property type="term" value="F:zinc ion binding"/>
    <property type="evidence" value="ECO:0007669"/>
    <property type="project" value="UniProtKB-UniRule"/>
</dbReference>
<evidence type="ECO:0000259" key="24">
    <source>
        <dbReference type="PROSITE" id="PS50970"/>
    </source>
</evidence>
<feature type="binding site" evidence="21 23">
    <location>
        <position position="223"/>
    </location>
    <ligand>
        <name>Zn(2+)</name>
        <dbReference type="ChEBI" id="CHEBI:29105"/>
    </ligand>
</feature>
<name>A0A363D3M8_9BACT</name>
<keyword evidence="13 20" id="KW-0479">Metal-binding</keyword>
<dbReference type="SUPFAM" id="SSF82282">
    <property type="entry name" value="Homocysteine S-methyltransferase"/>
    <property type="match status" value="1"/>
</dbReference>
<keyword evidence="10 20" id="KW-0846">Cobalamin</keyword>
<dbReference type="PROSITE" id="PS51337">
    <property type="entry name" value="B12_BINDING_NTER"/>
    <property type="match status" value="1"/>
</dbReference>
<dbReference type="Pfam" id="PF02965">
    <property type="entry name" value="Met_synt_B12"/>
    <property type="match status" value="1"/>
</dbReference>
<dbReference type="InterPro" id="IPR036594">
    <property type="entry name" value="Meth_synthase_dom"/>
</dbReference>
<dbReference type="Gene3D" id="1.10.1240.10">
    <property type="entry name" value="Methionine synthase domain"/>
    <property type="match status" value="1"/>
</dbReference>
<evidence type="ECO:0000256" key="7">
    <source>
        <dbReference type="ARBA" id="ARBA00013998"/>
    </source>
</evidence>
<dbReference type="InterPro" id="IPR003726">
    <property type="entry name" value="HCY_dom"/>
</dbReference>
<evidence type="ECO:0000259" key="28">
    <source>
        <dbReference type="PROSITE" id="PS51337"/>
    </source>
</evidence>
<dbReference type="FunFam" id="3.20.20.20:FF:000007">
    <property type="entry name" value="Methionine synthase"/>
    <property type="match status" value="1"/>
</dbReference>
<feature type="domain" description="Hcy-binding" evidence="24">
    <location>
        <begin position="2"/>
        <end position="304"/>
    </location>
</feature>
<evidence type="ECO:0000256" key="18">
    <source>
        <dbReference type="ARBA" id="ARBA00025552"/>
    </source>
</evidence>
<dbReference type="PROSITE" id="PS50972">
    <property type="entry name" value="PTERIN_BINDING"/>
    <property type="match status" value="1"/>
</dbReference>
<evidence type="ECO:0000256" key="15">
    <source>
        <dbReference type="ARBA" id="ARBA00022833"/>
    </source>
</evidence>
<dbReference type="RefSeq" id="WP_108558234.1">
    <property type="nucleotide sequence ID" value="NZ_MUXE01000003.1"/>
</dbReference>
<evidence type="ECO:0000256" key="5">
    <source>
        <dbReference type="ARBA" id="ARBA00010398"/>
    </source>
</evidence>
<evidence type="ECO:0000256" key="22">
    <source>
        <dbReference type="PIRSR" id="PIRSR000381-2"/>
    </source>
</evidence>
<evidence type="ECO:0000256" key="14">
    <source>
        <dbReference type="ARBA" id="ARBA00022737"/>
    </source>
</evidence>
<dbReference type="InterPro" id="IPR050554">
    <property type="entry name" value="Met_Synthase/Corrinoid"/>
</dbReference>
<evidence type="ECO:0000256" key="8">
    <source>
        <dbReference type="ARBA" id="ARBA00022603"/>
    </source>
</evidence>
<keyword evidence="12 20" id="KW-0949">S-adenosyl-L-methionine</keyword>
<keyword evidence="14" id="KW-0677">Repeat</keyword>
<evidence type="ECO:0000256" key="2">
    <source>
        <dbReference type="ARBA" id="ARBA00001947"/>
    </source>
</evidence>
<feature type="binding site" evidence="22">
    <location>
        <begin position="724"/>
        <end position="728"/>
    </location>
    <ligand>
        <name>methylcob(III)alamin</name>
        <dbReference type="ChEBI" id="CHEBI:28115"/>
    </ligand>
</feature>
<dbReference type="OrthoDB" id="9803687at2"/>
<feature type="binding site" evidence="22">
    <location>
        <begin position="1155"/>
        <end position="1156"/>
    </location>
    <ligand>
        <name>S-adenosyl-L-methionine</name>
        <dbReference type="ChEBI" id="CHEBI:59789"/>
    </ligand>
</feature>
<dbReference type="PANTHER" id="PTHR45833">
    <property type="entry name" value="METHIONINE SYNTHASE"/>
    <property type="match status" value="1"/>
</dbReference>
<dbReference type="UniPathway" id="UPA00051">
    <property type="reaction ID" value="UER00081"/>
</dbReference>
<dbReference type="SUPFAM" id="SSF56507">
    <property type="entry name" value="Methionine synthase activation domain-like"/>
    <property type="match status" value="1"/>
</dbReference>
<protein>
    <recommendedName>
        <fullName evidence="7 19">Methionine synthase</fullName>
        <ecNumber evidence="6 19">2.1.1.13</ecNumber>
    </recommendedName>
    <alternativeName>
        <fullName evidence="20">5-methyltetrahydrofolate--homocysteine methyltransferase</fullName>
    </alternativeName>
</protein>
<dbReference type="PANTHER" id="PTHR45833:SF1">
    <property type="entry name" value="METHIONINE SYNTHASE"/>
    <property type="match status" value="1"/>
</dbReference>
<keyword evidence="15 20" id="KW-0862">Zinc</keyword>
<feature type="domain" description="B12-binding N-terminal" evidence="28">
    <location>
        <begin position="621"/>
        <end position="714"/>
    </location>
</feature>
<gene>
    <name evidence="29" type="ORF">B0174_03335</name>
</gene>
<evidence type="ECO:0000256" key="10">
    <source>
        <dbReference type="ARBA" id="ARBA00022628"/>
    </source>
</evidence>
<dbReference type="InterPro" id="IPR037010">
    <property type="entry name" value="VitB12-dep_Met_synth_activ_sf"/>
</dbReference>
<dbReference type="InterPro" id="IPR036724">
    <property type="entry name" value="Cobalamin-bd_sf"/>
</dbReference>
<dbReference type="Pfam" id="PF02607">
    <property type="entry name" value="B12-binding_2"/>
    <property type="match status" value="1"/>
</dbReference>
<dbReference type="InterPro" id="IPR036589">
    <property type="entry name" value="HCY_dom_sf"/>
</dbReference>
<comment type="cofactor">
    <cofactor evidence="3 20 21">
        <name>methylcob(III)alamin</name>
        <dbReference type="ChEBI" id="CHEBI:28115"/>
    </cofactor>
</comment>
<evidence type="ECO:0000256" key="16">
    <source>
        <dbReference type="ARBA" id="ARBA00023167"/>
    </source>
</evidence>
<reference evidence="29 30" key="1">
    <citation type="submission" date="2017-02" db="EMBL/GenBank/DDBJ databases">
        <title>Arcobacter caeni sp. nov, a new Arcobacter species isolated from reclaimed water.</title>
        <authorList>
            <person name="Figueras M.J."/>
            <person name="Perez-Cataluna A."/>
            <person name="Salas-Masso N."/>
        </authorList>
    </citation>
    <scope>NUCLEOTIDE SEQUENCE [LARGE SCALE GENOMIC DNA]</scope>
    <source>
        <strain evidence="29 30">RW17-10</strain>
    </source>
</reference>
<evidence type="ECO:0000256" key="12">
    <source>
        <dbReference type="ARBA" id="ARBA00022691"/>
    </source>
</evidence>
<dbReference type="EMBL" id="MUXE01000003">
    <property type="protein sequence ID" value="PUE65873.1"/>
    <property type="molecule type" value="Genomic_DNA"/>
</dbReference>
<evidence type="ECO:0000313" key="29">
    <source>
        <dbReference type="EMBL" id="PUE65873.1"/>
    </source>
</evidence>
<dbReference type="NCBIfam" id="TIGR02082">
    <property type="entry name" value="metH"/>
    <property type="match status" value="1"/>
</dbReference>
<keyword evidence="30" id="KW-1185">Reference proteome</keyword>
<dbReference type="SMART" id="SM01018">
    <property type="entry name" value="B12-binding_2"/>
    <property type="match status" value="1"/>
</dbReference>
<keyword evidence="16 20" id="KW-0486">Methionine biosynthesis</keyword>
<evidence type="ECO:0000256" key="21">
    <source>
        <dbReference type="PIRSR" id="PIRSR000381-1"/>
    </source>
</evidence>
<evidence type="ECO:0000256" key="3">
    <source>
        <dbReference type="ARBA" id="ARBA00001956"/>
    </source>
</evidence>
<feature type="binding site" evidence="21 23">
    <location>
        <position position="289"/>
    </location>
    <ligand>
        <name>Zn(2+)</name>
        <dbReference type="ChEBI" id="CHEBI:29105"/>
    </ligand>
</feature>
<dbReference type="PROSITE" id="PS50970">
    <property type="entry name" value="HCY"/>
    <property type="match status" value="1"/>
</dbReference>
<dbReference type="InterPro" id="IPR003759">
    <property type="entry name" value="Cbl-bd_cap"/>
</dbReference>
<proteinExistence type="inferred from homology"/>
<evidence type="ECO:0000256" key="17">
    <source>
        <dbReference type="ARBA" id="ARBA00023285"/>
    </source>
</evidence>
<accession>A0A363D3M8</accession>
<feature type="domain" description="B12-binding" evidence="27">
    <location>
        <begin position="714"/>
        <end position="849"/>
    </location>
</feature>
<feature type="binding site" evidence="21 23">
    <location>
        <position position="290"/>
    </location>
    <ligand>
        <name>Zn(2+)</name>
        <dbReference type="ChEBI" id="CHEBI:29105"/>
    </ligand>
</feature>
<dbReference type="GO" id="GO:0050667">
    <property type="term" value="P:homocysteine metabolic process"/>
    <property type="evidence" value="ECO:0007669"/>
    <property type="project" value="TreeGrafter"/>
</dbReference>
<dbReference type="PIRSF" id="PIRSF000381">
    <property type="entry name" value="MetH"/>
    <property type="match status" value="1"/>
</dbReference>
<keyword evidence="8 20" id="KW-0489">Methyltransferase</keyword>
<dbReference type="Proteomes" id="UP000251135">
    <property type="component" value="Unassembled WGS sequence"/>
</dbReference>
<dbReference type="InterPro" id="IPR011822">
    <property type="entry name" value="MetH"/>
</dbReference>
<keyword evidence="11 20" id="KW-0808">Transferase</keyword>
<comment type="similarity">
    <text evidence="5">Belongs to the vitamin-B12 dependent methionine synthase family.</text>
</comment>
<evidence type="ECO:0000256" key="6">
    <source>
        <dbReference type="ARBA" id="ARBA00012032"/>
    </source>
</evidence>
<dbReference type="Pfam" id="PF02574">
    <property type="entry name" value="S-methyl_trans"/>
    <property type="match status" value="1"/>
</dbReference>
<dbReference type="GO" id="GO:0031419">
    <property type="term" value="F:cobalamin binding"/>
    <property type="evidence" value="ECO:0007669"/>
    <property type="project" value="UniProtKB-UniRule"/>
</dbReference>
<evidence type="ECO:0000259" key="26">
    <source>
        <dbReference type="PROSITE" id="PS50974"/>
    </source>
</evidence>
<evidence type="ECO:0000256" key="1">
    <source>
        <dbReference type="ARBA" id="ARBA00001700"/>
    </source>
</evidence>
<evidence type="ECO:0000256" key="20">
    <source>
        <dbReference type="PIRNR" id="PIRNR000381"/>
    </source>
</evidence>
<sequence length="1158" mass="128788">MLETLKETIKNRVLIIDGAMGTQLQIADIKKEQWIYEGKDLEGCNELLNLTAPHILEDIHNRYALAGADLLSTNTFGSMPWVLEDYDIPETSYELSKLGAQLVKKTALKYSTPEKPIYVLGSIGPGTKLPSLGHIKYDDMYEGYKIMAQGLADGGTDVFLLETCQDPLQIKAALHALTDTAPHIPIMVSVTIELSGTMLIGTDAMTIAAIMAPFNILSLGFNCGTGPKQVHKHVKTLSEVCKFPISVHANAGLPQNRGGKTYYPMGPDEFVELQKEFLNINGVSFLGGCCGTTPEHIAALTKAVEGITPLKPCGFLKASLASLFGTMPLKQEPAPLLIGERSNATGSKAFRELLKANDYEGTLSVGQQQVRAGAHVIDVSVGFAGRDERKDMDAVAALYSQKVALPLMPDSTQIYALEAALKQIGGRCIINSVNLEDGEEKFDAVCKLAKKFGAALVCLVIDEVGMAKTKEDKLRIAERIFDLCVNRHGFDPADLVFDMLTFTIGSGDDEYRTAGVETMEAIREFQILHPEAGTTLGLSNISFGLDQKARIYLNSIYLDHCVRAGLTSAIVNVKHIIPLNKISTEDRTACDNLIFNNHENGDPLFAFIEHFSTVEAQEEQTDEEYQNMPALEKVQMLLLDGDKDRLLPLVEELRHTVPPETIVNEWLIDGMKIIGELFGSGQMQLPFVLQSAETMKATVDALNPYLPKEEKASETTLIIGTVKGDVHDVGKNLVDIILSNNGFKVVNVGIKAGLDTFVDKLQEHNAHALGMSGLLVKSTAVMKENLEELQKMGIKIPVLLGGAALTKSFVDEYCRPFYDGPIFYCRDAFDGVISMQRIEKGDANNTALPADLIKIIDTSDRVEEEVVVIPPYEEIPLPTKNTFIIPPIWDRVARTSEQLDKELIFKWINHRVLFRQRWGYKRGKQDSAKFLKYEEDVVEPTYQALKAELVNKNIFEPIAIYAYFPCISWDNKIYIFDKKYLYNSLEEAKNVPPLSEAIKVLEFPRQKRKPFRCIADFFANDRLDVIAFTLASAGLKISDYERSIYDKGEFAKYYQVHGLGVELAEALAEVLHKQIRLDLDIVPKEGHTLNDVQMKQYVGCRYSPGFAACPDLSMNRDIFDLLKPEEFGLELSETFQMHPEQTTCAIVVTHKEANYYNI</sequence>
<comment type="domain">
    <text evidence="20">Modular enzyme with four functionally distinct domains. The isolated Hcy-binding domain catalyzes methyl transfer from free methylcobalamin to homocysteine. The Hcy-binding domain in association with the pterin-binding domain catalyzes the methylation of cob(I)alamin by methyltetrahydrofolate and the methylation of homocysteine. The B12-binding domain binds the cofactor. The AdoMet activation domain binds S-adenosyl-L-methionine. Under aerobic conditions cob(I)alamin can be converted to inactive cob(II)alamin. Reductive methylation by S-adenosyl-L-methionine and flavodoxin regenerates methylcobalamin.</text>
</comment>
<dbReference type="Pfam" id="PF02310">
    <property type="entry name" value="B12-binding"/>
    <property type="match status" value="1"/>
</dbReference>
<dbReference type="Pfam" id="PF00809">
    <property type="entry name" value="Pterin_bind"/>
    <property type="match status" value="1"/>
</dbReference>
<keyword evidence="17 20" id="KW-0170">Cobalt</keyword>
<comment type="catalytic activity">
    <reaction evidence="1 20">
        <text>(6S)-5-methyl-5,6,7,8-tetrahydrofolate + L-homocysteine = (6S)-5,6,7,8-tetrahydrofolate + L-methionine</text>
        <dbReference type="Rhea" id="RHEA:11172"/>
        <dbReference type="ChEBI" id="CHEBI:18608"/>
        <dbReference type="ChEBI" id="CHEBI:57453"/>
        <dbReference type="ChEBI" id="CHEBI:57844"/>
        <dbReference type="ChEBI" id="CHEBI:58199"/>
        <dbReference type="EC" id="2.1.1.13"/>
    </reaction>
</comment>
<evidence type="ECO:0000313" key="30">
    <source>
        <dbReference type="Proteomes" id="UP000251135"/>
    </source>
</evidence>
<dbReference type="SUPFAM" id="SSF47644">
    <property type="entry name" value="Methionine synthase domain"/>
    <property type="match status" value="1"/>
</dbReference>
<evidence type="ECO:0000259" key="27">
    <source>
        <dbReference type="PROSITE" id="PS51332"/>
    </source>
</evidence>
<dbReference type="GO" id="GO:0032259">
    <property type="term" value="P:methylation"/>
    <property type="evidence" value="ECO:0007669"/>
    <property type="project" value="UniProtKB-KW"/>
</dbReference>
<feature type="domain" description="Pterin-binding" evidence="25">
    <location>
        <begin position="335"/>
        <end position="595"/>
    </location>
</feature>
<feature type="domain" description="AdoMet activation" evidence="26">
    <location>
        <begin position="859"/>
        <end position="1158"/>
    </location>
</feature>
<dbReference type="SUPFAM" id="SSF52242">
    <property type="entry name" value="Cobalamin (vitamin B12)-binding domain"/>
    <property type="match status" value="1"/>
</dbReference>
<comment type="cofactor">
    <cofactor evidence="2 20 23">
        <name>Zn(2+)</name>
        <dbReference type="ChEBI" id="CHEBI:29105"/>
    </cofactor>
</comment>
<organism evidence="29 30">
    <name type="scientific">Arcobacter caeni</name>
    <dbReference type="NCBI Taxonomy" id="1912877"/>
    <lineage>
        <taxon>Bacteria</taxon>
        <taxon>Pseudomonadati</taxon>
        <taxon>Campylobacterota</taxon>
        <taxon>Epsilonproteobacteria</taxon>
        <taxon>Campylobacterales</taxon>
        <taxon>Arcobacteraceae</taxon>
        <taxon>Arcobacter</taxon>
    </lineage>
</organism>
<feature type="binding site" evidence="22">
    <location>
        <position position="1101"/>
    </location>
    <ligand>
        <name>S-adenosyl-L-methionine</name>
        <dbReference type="ChEBI" id="CHEBI:59789"/>
    </ligand>
</feature>
<comment type="function">
    <text evidence="18 20">Catalyzes the transfer of a methyl group from methyl-cobalamin to homocysteine, yielding enzyme-bound cob(I)alamin and methionine. Subsequently, remethylates the cofactor using methyltetrahydrofolate.</text>
</comment>
<feature type="binding site" description="axial binding residue" evidence="21">
    <location>
        <position position="727"/>
    </location>
    <ligand>
        <name>methylcob(III)alamin</name>
        <dbReference type="ChEBI" id="CHEBI:28115"/>
    </ligand>
    <ligandPart>
        <name>Co</name>
        <dbReference type="ChEBI" id="CHEBI:27638"/>
    </ligandPart>
</feature>
<evidence type="ECO:0000256" key="13">
    <source>
        <dbReference type="ARBA" id="ARBA00022723"/>
    </source>
</evidence>
<evidence type="ECO:0000256" key="11">
    <source>
        <dbReference type="ARBA" id="ARBA00022679"/>
    </source>
</evidence>
<feature type="binding site" evidence="22">
    <location>
        <position position="772"/>
    </location>
    <ligand>
        <name>methylcob(III)alamin</name>
        <dbReference type="ChEBI" id="CHEBI:28115"/>
    </ligand>
</feature>
<evidence type="ECO:0000259" key="25">
    <source>
        <dbReference type="PROSITE" id="PS50972"/>
    </source>
</evidence>
<dbReference type="GO" id="GO:0008705">
    <property type="term" value="F:methionine synthase activity"/>
    <property type="evidence" value="ECO:0007669"/>
    <property type="project" value="UniProtKB-UniRule"/>
</dbReference>
<dbReference type="PROSITE" id="PS51332">
    <property type="entry name" value="B12_BINDING"/>
    <property type="match status" value="1"/>
</dbReference>
<evidence type="ECO:0000256" key="9">
    <source>
        <dbReference type="ARBA" id="ARBA00022605"/>
    </source>
</evidence>
<dbReference type="InterPro" id="IPR000489">
    <property type="entry name" value="Pterin-binding_dom"/>
</dbReference>
<dbReference type="InterPro" id="IPR006158">
    <property type="entry name" value="Cobalamin-bd"/>
</dbReference>
<dbReference type="Gene3D" id="3.20.20.330">
    <property type="entry name" value="Homocysteine-binding-like domain"/>
    <property type="match status" value="1"/>
</dbReference>
<dbReference type="InterPro" id="IPR011005">
    <property type="entry name" value="Dihydropteroate_synth-like_sf"/>
</dbReference>
<evidence type="ECO:0000256" key="19">
    <source>
        <dbReference type="NCBIfam" id="TIGR02082"/>
    </source>
</evidence>
<keyword evidence="9 20" id="KW-0028">Amino-acid biosynthesis</keyword>
<dbReference type="GO" id="GO:0005829">
    <property type="term" value="C:cytosol"/>
    <property type="evidence" value="ECO:0007669"/>
    <property type="project" value="TreeGrafter"/>
</dbReference>
<feature type="binding site" evidence="22">
    <location>
        <position position="828"/>
    </location>
    <ligand>
        <name>methylcob(III)alamin</name>
        <dbReference type="ChEBI" id="CHEBI:28115"/>
    </ligand>
</feature>
<dbReference type="GO" id="GO:0046653">
    <property type="term" value="P:tetrahydrofolate metabolic process"/>
    <property type="evidence" value="ECO:0007669"/>
    <property type="project" value="TreeGrafter"/>
</dbReference>
<dbReference type="Gene3D" id="3.20.20.20">
    <property type="entry name" value="Dihydropteroate synthase-like"/>
    <property type="match status" value="1"/>
</dbReference>